<reference evidence="1 2" key="1">
    <citation type="journal article" date="2019" name="Environ. Microbiol.">
        <title>Species interactions and distinct microbial communities in high Arctic permafrost affected cryosols are associated with the CH4 and CO2 gas fluxes.</title>
        <authorList>
            <person name="Altshuler I."/>
            <person name="Hamel J."/>
            <person name="Turney S."/>
            <person name="Magnuson E."/>
            <person name="Levesque R."/>
            <person name="Greer C."/>
            <person name="Whyte L.G."/>
        </authorList>
    </citation>
    <scope>NUCLEOTIDE SEQUENCE [LARGE SCALE GENOMIC DNA]</scope>
    <source>
        <strain evidence="1 2">S9.3B</strain>
    </source>
</reference>
<evidence type="ECO:0000313" key="1">
    <source>
        <dbReference type="EMBL" id="TPG55966.1"/>
    </source>
</evidence>
<proteinExistence type="predicted"/>
<comment type="caution">
    <text evidence="1">The sequence shown here is derived from an EMBL/GenBank/DDBJ whole genome shotgun (WGS) entry which is preliminary data.</text>
</comment>
<keyword evidence="2" id="KW-1185">Reference proteome</keyword>
<dbReference type="Proteomes" id="UP000317078">
    <property type="component" value="Unassembled WGS sequence"/>
</dbReference>
<accession>A0A502G421</accession>
<dbReference type="EMBL" id="RCZP01000011">
    <property type="protein sequence ID" value="TPG55966.1"/>
    <property type="molecule type" value="Genomic_DNA"/>
</dbReference>
<organism evidence="1 2">
    <name type="scientific">Muricoccus nepalensis</name>
    <dbReference type="NCBI Taxonomy" id="1854500"/>
    <lineage>
        <taxon>Bacteria</taxon>
        <taxon>Pseudomonadati</taxon>
        <taxon>Pseudomonadota</taxon>
        <taxon>Alphaproteobacteria</taxon>
        <taxon>Acetobacterales</taxon>
        <taxon>Roseomonadaceae</taxon>
        <taxon>Muricoccus</taxon>
    </lineage>
</organism>
<dbReference type="AlphaFoldDB" id="A0A502G421"/>
<gene>
    <name evidence="1" type="ORF">EAH89_13610</name>
</gene>
<name>A0A502G421_9PROT</name>
<evidence type="ECO:0000313" key="2">
    <source>
        <dbReference type="Proteomes" id="UP000317078"/>
    </source>
</evidence>
<protein>
    <submittedName>
        <fullName evidence="1">Uncharacterized protein</fullName>
    </submittedName>
</protein>
<sequence>MTHLTGTEANALGYKVDGLAACSFTRDFVCEGDRILSLLWSKGMTLDAKYHADIRLRGAAEARGDLAACERIELQLATLTQQYAELIADLRAVRNFSHVGLSLTAQLLSHLMVQAREEPCEALLELIFTFSERVLTTYGKVDDTVESRASSVEQSLSDEQGLAATVIAALKIRQAEIFAHMAEAGDADLASAESIETRFRDSGGHLNRQMAMLADGEVRTRADVVALASVVSFLVQNGVGAEGYGFMLPLCCQLCDVLVAEGGDLPS</sequence>
<dbReference type="RefSeq" id="WP_140883947.1">
    <property type="nucleotide sequence ID" value="NZ_RCZP01000011.1"/>
</dbReference>